<dbReference type="KEGG" id="vhl:BME96_14260"/>
<evidence type="ECO:0000256" key="4">
    <source>
        <dbReference type="PROSITE-ProRule" id="PRU00433"/>
    </source>
</evidence>
<keyword evidence="5" id="KW-0732">Signal</keyword>
<evidence type="ECO:0000256" key="5">
    <source>
        <dbReference type="SAM" id="SignalP"/>
    </source>
</evidence>
<dbReference type="GeneID" id="71515573"/>
<evidence type="ECO:0000256" key="3">
    <source>
        <dbReference type="ARBA" id="ARBA00023004"/>
    </source>
</evidence>
<dbReference type="Proteomes" id="UP000182945">
    <property type="component" value="Chromosome"/>
</dbReference>
<dbReference type="PANTHER" id="PTHR35008:SF4">
    <property type="entry name" value="BLL4482 PROTEIN"/>
    <property type="match status" value="1"/>
</dbReference>
<evidence type="ECO:0000256" key="2">
    <source>
        <dbReference type="ARBA" id="ARBA00022723"/>
    </source>
</evidence>
<evidence type="ECO:0000256" key="1">
    <source>
        <dbReference type="ARBA" id="ARBA00022617"/>
    </source>
</evidence>
<evidence type="ECO:0000313" key="7">
    <source>
        <dbReference type="EMBL" id="APC49286.1"/>
    </source>
</evidence>
<dbReference type="PANTHER" id="PTHR35008">
    <property type="entry name" value="BLL4482 PROTEIN-RELATED"/>
    <property type="match status" value="1"/>
</dbReference>
<keyword evidence="1 4" id="KW-0349">Heme</keyword>
<proteinExistence type="predicted"/>
<keyword evidence="2 4" id="KW-0479">Metal-binding</keyword>
<dbReference type="InterPro" id="IPR036909">
    <property type="entry name" value="Cyt_c-like_dom_sf"/>
</dbReference>
<organism evidence="7 8">
    <name type="scientific">Virgibacillus halodenitrificans</name>
    <name type="common">Bacillus halodenitrificans</name>
    <dbReference type="NCBI Taxonomy" id="1482"/>
    <lineage>
        <taxon>Bacteria</taxon>
        <taxon>Bacillati</taxon>
        <taxon>Bacillota</taxon>
        <taxon>Bacilli</taxon>
        <taxon>Bacillales</taxon>
        <taxon>Bacillaceae</taxon>
        <taxon>Virgibacillus</taxon>
    </lineage>
</organism>
<dbReference type="GO" id="GO:0009055">
    <property type="term" value="F:electron transfer activity"/>
    <property type="evidence" value="ECO:0007669"/>
    <property type="project" value="InterPro"/>
</dbReference>
<dbReference type="PROSITE" id="PS51257">
    <property type="entry name" value="PROKAR_LIPOPROTEIN"/>
    <property type="match status" value="1"/>
</dbReference>
<feature type="chain" id="PRO_5042261070" description="Cytochrome c domain-containing protein" evidence="5">
    <location>
        <begin position="26"/>
        <end position="298"/>
    </location>
</feature>
<dbReference type="GO" id="GO:0046872">
    <property type="term" value="F:metal ion binding"/>
    <property type="evidence" value="ECO:0007669"/>
    <property type="project" value="UniProtKB-KW"/>
</dbReference>
<reference evidence="7 8" key="1">
    <citation type="submission" date="2016-11" db="EMBL/GenBank/DDBJ databases">
        <title>Complete genome sequencing of Virgibacillus halodenitrificans PDB-F2.</title>
        <authorList>
            <person name="Sun Z."/>
            <person name="Zhou Y."/>
            <person name="Li H."/>
        </authorList>
    </citation>
    <scope>NUCLEOTIDE SEQUENCE [LARGE SCALE GENOMIC DNA]</scope>
    <source>
        <strain evidence="7 8">PDB-F2</strain>
    </source>
</reference>
<dbReference type="Pfam" id="PF21342">
    <property type="entry name" value="SoxA-TsdA_cyt-c"/>
    <property type="match status" value="1"/>
</dbReference>
<accession>A0AAC9NM40</accession>
<dbReference type="InterPro" id="IPR051459">
    <property type="entry name" value="Cytochrome_c-type_DH"/>
</dbReference>
<feature type="domain" description="Cytochrome c" evidence="6">
    <location>
        <begin position="48"/>
        <end position="142"/>
    </location>
</feature>
<keyword evidence="3 4" id="KW-0408">Iron</keyword>
<dbReference type="InterPro" id="IPR009056">
    <property type="entry name" value="Cyt_c-like_dom"/>
</dbReference>
<dbReference type="EMBL" id="CP017962">
    <property type="protein sequence ID" value="APC49286.1"/>
    <property type="molecule type" value="Genomic_DNA"/>
</dbReference>
<dbReference type="Pfam" id="PF00034">
    <property type="entry name" value="Cytochrom_C"/>
    <property type="match status" value="1"/>
</dbReference>
<dbReference type="SUPFAM" id="SSF46626">
    <property type="entry name" value="Cytochrome c"/>
    <property type="match status" value="2"/>
</dbReference>
<evidence type="ECO:0000259" key="6">
    <source>
        <dbReference type="PROSITE" id="PS51007"/>
    </source>
</evidence>
<dbReference type="AlphaFoldDB" id="A0AAC9NM40"/>
<dbReference type="RefSeq" id="WP_071649384.1">
    <property type="nucleotide sequence ID" value="NZ_CP017962.1"/>
</dbReference>
<feature type="domain" description="Cytochrome c" evidence="6">
    <location>
        <begin position="165"/>
        <end position="248"/>
    </location>
</feature>
<feature type="signal peptide" evidence="5">
    <location>
        <begin position="1"/>
        <end position="25"/>
    </location>
</feature>
<dbReference type="PROSITE" id="PS51007">
    <property type="entry name" value="CYTC"/>
    <property type="match status" value="2"/>
</dbReference>
<gene>
    <name evidence="7" type="ORF">BME96_14260</name>
</gene>
<sequence>MFKEKYVWLLFISLTLLTVACSDQARSEGEMYDANQIREELSQLDQNSDIIYGKEIFDDTKAVVPDHVGNELSCLSCHGDGGLAPNSPMVGITKKFPKMRRGKLTTIEDRINGCFVRSMNGDKLDEDSKEMKAMVAYFEFISKDVESKKDITWRMNNDKKKVPEPDLTNGARLFVEKNCVSCHATDGSGTSDHTGPALWGEGSFNEAAGMTKIEKATGFIQNNMPKGMEGTLTDQEAADIAAFLLSHERPSGDPEELTDYHLDPSRSYITKDRRDKIRNGNFDWTSLDVIVPKEKKQN</sequence>
<dbReference type="Gene3D" id="1.10.760.10">
    <property type="entry name" value="Cytochrome c-like domain"/>
    <property type="match status" value="2"/>
</dbReference>
<protein>
    <recommendedName>
        <fullName evidence="6">Cytochrome c domain-containing protein</fullName>
    </recommendedName>
</protein>
<dbReference type="GO" id="GO:0020037">
    <property type="term" value="F:heme binding"/>
    <property type="evidence" value="ECO:0007669"/>
    <property type="project" value="InterPro"/>
</dbReference>
<evidence type="ECO:0000313" key="8">
    <source>
        <dbReference type="Proteomes" id="UP000182945"/>
    </source>
</evidence>
<name>A0AAC9NM40_VIRHA</name>